<dbReference type="OrthoDB" id="916275at2"/>
<feature type="repeat" description="TPR" evidence="1">
    <location>
        <begin position="97"/>
        <end position="130"/>
    </location>
</feature>
<dbReference type="SMART" id="SM00028">
    <property type="entry name" value="TPR"/>
    <property type="match status" value="2"/>
</dbReference>
<accession>A0A431VS40</accession>
<dbReference type="InterPro" id="IPR019734">
    <property type="entry name" value="TPR_rpt"/>
</dbReference>
<name>A0A431VS40_9DEIO</name>
<dbReference type="RefSeq" id="WP_126352431.1">
    <property type="nucleotide sequence ID" value="NZ_CP086382.1"/>
</dbReference>
<dbReference type="Pfam" id="PF13432">
    <property type="entry name" value="TPR_16"/>
    <property type="match status" value="1"/>
</dbReference>
<dbReference type="Proteomes" id="UP000277766">
    <property type="component" value="Unassembled WGS sequence"/>
</dbReference>
<keyword evidence="1" id="KW-0802">TPR repeat</keyword>
<dbReference type="Gene3D" id="1.25.40.10">
    <property type="entry name" value="Tetratricopeptide repeat domain"/>
    <property type="match status" value="1"/>
</dbReference>
<feature type="region of interest" description="Disordered" evidence="2">
    <location>
        <begin position="699"/>
        <end position="718"/>
    </location>
</feature>
<dbReference type="AlphaFoldDB" id="A0A431VS40"/>
<evidence type="ECO:0000313" key="4">
    <source>
        <dbReference type="Proteomes" id="UP000277766"/>
    </source>
</evidence>
<evidence type="ECO:0000256" key="1">
    <source>
        <dbReference type="PROSITE-ProRule" id="PRU00339"/>
    </source>
</evidence>
<feature type="compositionally biased region" description="Basic and acidic residues" evidence="2">
    <location>
        <begin position="391"/>
        <end position="400"/>
    </location>
</feature>
<dbReference type="SUPFAM" id="SSF51445">
    <property type="entry name" value="(Trans)glycosidases"/>
    <property type="match status" value="1"/>
</dbReference>
<proteinExistence type="predicted"/>
<evidence type="ECO:0000256" key="2">
    <source>
        <dbReference type="SAM" id="MobiDB-lite"/>
    </source>
</evidence>
<sequence>MKQSRDLIWTVLLVSLTLVSMIALTPRLLRDSAQGAELEYQAGRYGQAEDILTTILSETRDDPDALVLRGLSRFRQGNLPGSRADLEQAVALAPEYADAWYGLAMVARANGDRELAAQHLSRALALEPKRDEFLELQSDLPRVFGPREHKARPAELRLPFRVQGDRLARVDQPMTVRAVNMGVAVPGHFPGEFAPDQLYAEWTAQMAAMNANALRVYTILPPAFYQALRDHNLKAEQAGRPPLYLIQGVWTELPPEDDYRGDFQQEFTAEMDRVLGAVHGDVDLPSWPGHASGRYDADVSPWLLGYVIGREWEPYSVVAYNRLAAGAAQYQGEYFLTQAASPMEVWLAEVMDHLAREQMRRYHQQTPIAFTNWPTLDPLRHVSEATEAEENALRRQRGEDVGAGPPRLSHNEDEVTLDARHIQPTAQNRAGTFAAFHAYPYYPDFMNNEAAYRESPSGNYPAYLAELRQHFGEMPVLIAEVGVPSSRGLAHFQAQGFHHGGHSEAEQARLDVALVRQVEDAGLAGSAVFSLMDEWFKRNWLYQELERPADHGVRWHNVMDPEENYGLIAADPVGEVPLCGPGTARWPEVPGIPGVQAWATARYLHLVFPSGLKLAGAPRVDTLALDTHPAAGDEFQIVLGDQTGRLTVNAGYQPFKLRGGGEQVYYLPDLQAVPEADGPYVSFLTMPNARRIGRDGTVYPPQLDEPGQLQGGPTEPENARRATQDFCRTGARVHLRLPWTLIGVTDPSERRVLSGDQPGGSQAVADIGLSVGGRQGRWTWEPWTEPEYALRLKPAYAALKQAWQEPAP</sequence>
<gene>
    <name evidence="3" type="ORF">EJ104_09190</name>
</gene>
<reference evidence="3 4" key="1">
    <citation type="submission" date="2018-12" db="EMBL/GenBank/DDBJ databases">
        <title>Deinococcus radiophilus ATCC 27603 genome sequencing and assembly.</title>
        <authorList>
            <person name="Maclea K.S."/>
            <person name="Maynard C.R."/>
        </authorList>
    </citation>
    <scope>NUCLEOTIDE SEQUENCE [LARGE SCALE GENOMIC DNA]</scope>
    <source>
        <strain evidence="3 4">ATCC 27603</strain>
    </source>
</reference>
<dbReference type="SUPFAM" id="SSF48452">
    <property type="entry name" value="TPR-like"/>
    <property type="match status" value="1"/>
</dbReference>
<dbReference type="EMBL" id="RXPE01000019">
    <property type="protein sequence ID" value="RTR26016.1"/>
    <property type="molecule type" value="Genomic_DNA"/>
</dbReference>
<comment type="caution">
    <text evidence="3">The sequence shown here is derived from an EMBL/GenBank/DDBJ whole genome shotgun (WGS) entry which is preliminary data.</text>
</comment>
<organism evidence="3 4">
    <name type="scientific">Deinococcus radiophilus</name>
    <dbReference type="NCBI Taxonomy" id="32062"/>
    <lineage>
        <taxon>Bacteria</taxon>
        <taxon>Thermotogati</taxon>
        <taxon>Deinococcota</taxon>
        <taxon>Deinococci</taxon>
        <taxon>Deinococcales</taxon>
        <taxon>Deinococcaceae</taxon>
        <taxon>Deinococcus</taxon>
    </lineage>
</organism>
<protein>
    <submittedName>
        <fullName evidence="3">Tetratricopeptide repeat protein</fullName>
    </submittedName>
</protein>
<dbReference type="PROSITE" id="PS50005">
    <property type="entry name" value="TPR"/>
    <property type="match status" value="1"/>
</dbReference>
<keyword evidence="4" id="KW-1185">Reference proteome</keyword>
<dbReference type="InterPro" id="IPR017853">
    <property type="entry name" value="GH"/>
</dbReference>
<dbReference type="InterPro" id="IPR011990">
    <property type="entry name" value="TPR-like_helical_dom_sf"/>
</dbReference>
<feature type="region of interest" description="Disordered" evidence="2">
    <location>
        <begin position="386"/>
        <end position="411"/>
    </location>
</feature>
<evidence type="ECO:0000313" key="3">
    <source>
        <dbReference type="EMBL" id="RTR26016.1"/>
    </source>
</evidence>
<dbReference type="Gene3D" id="3.20.20.80">
    <property type="entry name" value="Glycosidases"/>
    <property type="match status" value="1"/>
</dbReference>